<name>A0A0E0FDB0_9ORYZ</name>
<reference evidence="4" key="1">
    <citation type="submission" date="2015-04" db="UniProtKB">
        <authorList>
            <consortium name="EnsemblPlants"/>
        </authorList>
    </citation>
    <scope>IDENTIFICATION</scope>
</reference>
<reference evidence="4" key="2">
    <citation type="submission" date="2018-05" db="EMBL/GenBank/DDBJ databases">
        <title>OmerRS3 (Oryza meridionalis Reference Sequence Version 3).</title>
        <authorList>
            <person name="Zhang J."/>
            <person name="Kudrna D."/>
            <person name="Lee S."/>
            <person name="Talag J."/>
            <person name="Welchert J."/>
            <person name="Wing R.A."/>
        </authorList>
    </citation>
    <scope>NUCLEOTIDE SEQUENCE [LARGE SCALE GENOMIC DNA]</scope>
    <source>
        <strain evidence="4">cv. OR44</strain>
    </source>
</reference>
<evidence type="ECO:0000259" key="3">
    <source>
        <dbReference type="Pfam" id="PF03469"/>
    </source>
</evidence>
<keyword evidence="5" id="KW-1185">Reference proteome</keyword>
<evidence type="ECO:0000256" key="2">
    <source>
        <dbReference type="SAM" id="MobiDB-lite"/>
    </source>
</evidence>
<sequence length="573" mass="64671">MAETRGAGGRLAALASKVESKIYYLKDVLVEYMDMKNVVAEIAEERERFQLEQRGNDALLEAMKEELVAANNELEAAKEEISRKNNELESVKKQLQESEARNIQAEQQSGIVVELMQPRGVQTRSMQKRKRPLQGPSGCEADDQEYTSQINVQSPRCLESMRTPDVKIRSVQKQKHLSQGLPSDAGELQLMEGHLSDPNAGEASGALVSKDDDLEAVREELIKGFLDIDNGGRKLGIKEMGQLNEKVFQIACLAKLPPEEVGEASYELYSSWQKQLSDLSWNPFKTITVDGNCKEIVNADDEKLQELKRDYGEGAHKAVMNALMEMKEYNVLADRSIAYELWNYKDGRKATLRECVEYVCNQVKQLTVTKRRKTRSSHKKVSKKVRKHTKVGLGGESMAEPRNAGDDLGGRMKLIASMVDSKLFFHKDAIAEYMDIKKLVGDLAEEKEIMEQERMGARRSSTRRTGSSCAPSSGSRRPWRSSRRRSSSSCRELEQKSDELEDLRRKKKIQESEADAGVHQQQQHHEKSSPEPGPELVQSKGVQTRSMRKGEKQFQADLDNRSLKHDPNARQSG</sequence>
<dbReference type="Pfam" id="PF03469">
    <property type="entry name" value="XH"/>
    <property type="match status" value="1"/>
</dbReference>
<dbReference type="AlphaFoldDB" id="A0A0E0FDB0"/>
<dbReference type="STRING" id="40149.A0A0E0FDB0"/>
<accession>A0A0E0FDB0</accession>
<feature type="region of interest" description="Disordered" evidence="2">
    <location>
        <begin position="451"/>
        <end position="573"/>
    </location>
</feature>
<feature type="domain" description="Factor of DNA methylation 1-5/IDN2" evidence="3">
    <location>
        <begin position="238"/>
        <end position="366"/>
    </location>
</feature>
<feature type="compositionally biased region" description="Basic residues" evidence="2">
    <location>
        <begin position="371"/>
        <end position="390"/>
    </location>
</feature>
<dbReference type="Gramene" id="OMERI12G11480.1">
    <property type="protein sequence ID" value="OMERI12G11480.1"/>
    <property type="gene ID" value="OMERI12G11480"/>
</dbReference>
<protein>
    <recommendedName>
        <fullName evidence="3">Factor of DNA methylation 1-5/IDN2 domain-containing protein</fullName>
    </recommendedName>
</protein>
<dbReference type="EnsemblPlants" id="OMERI12G11480.1">
    <property type="protein sequence ID" value="OMERI12G11480.1"/>
    <property type="gene ID" value="OMERI12G11480"/>
</dbReference>
<dbReference type="InterPro" id="IPR045177">
    <property type="entry name" value="FDM1-5/IDN2"/>
</dbReference>
<feature type="compositionally biased region" description="Basic and acidic residues" evidence="2">
    <location>
        <begin position="491"/>
        <end position="504"/>
    </location>
</feature>
<evidence type="ECO:0000313" key="5">
    <source>
        <dbReference type="Proteomes" id="UP000008021"/>
    </source>
</evidence>
<evidence type="ECO:0000256" key="1">
    <source>
        <dbReference type="SAM" id="Coils"/>
    </source>
</evidence>
<keyword evidence="1" id="KW-0175">Coiled coil</keyword>
<feature type="region of interest" description="Disordered" evidence="2">
    <location>
        <begin position="371"/>
        <end position="406"/>
    </location>
</feature>
<dbReference type="PANTHER" id="PTHR21596:SF55">
    <property type="entry name" value="OS12G0572500 PROTEIN"/>
    <property type="match status" value="1"/>
</dbReference>
<evidence type="ECO:0000313" key="4">
    <source>
        <dbReference type="EnsemblPlants" id="OMERI12G11480.1"/>
    </source>
</evidence>
<feature type="compositionally biased region" description="Basic residues" evidence="2">
    <location>
        <begin position="477"/>
        <end position="486"/>
    </location>
</feature>
<dbReference type="PANTHER" id="PTHR21596">
    <property type="entry name" value="RIBONUCLEASE P SUBUNIT P38"/>
    <property type="match status" value="1"/>
</dbReference>
<dbReference type="eggNOG" id="ENOG502QRE8">
    <property type="taxonomic scope" value="Eukaryota"/>
</dbReference>
<dbReference type="InterPro" id="IPR005379">
    <property type="entry name" value="FDM1-5/IDN2_XH"/>
</dbReference>
<feature type="compositionally biased region" description="Basic and acidic residues" evidence="2">
    <location>
        <begin position="548"/>
        <end position="573"/>
    </location>
</feature>
<proteinExistence type="predicted"/>
<feature type="coiled-coil region" evidence="1">
    <location>
        <begin position="60"/>
        <end position="108"/>
    </location>
</feature>
<feature type="compositionally biased region" description="Low complexity" evidence="2">
    <location>
        <begin position="463"/>
        <end position="476"/>
    </location>
</feature>
<organism evidence="4">
    <name type="scientific">Oryza meridionalis</name>
    <dbReference type="NCBI Taxonomy" id="40149"/>
    <lineage>
        <taxon>Eukaryota</taxon>
        <taxon>Viridiplantae</taxon>
        <taxon>Streptophyta</taxon>
        <taxon>Embryophyta</taxon>
        <taxon>Tracheophyta</taxon>
        <taxon>Spermatophyta</taxon>
        <taxon>Magnoliopsida</taxon>
        <taxon>Liliopsida</taxon>
        <taxon>Poales</taxon>
        <taxon>Poaceae</taxon>
        <taxon>BOP clade</taxon>
        <taxon>Oryzoideae</taxon>
        <taxon>Oryzeae</taxon>
        <taxon>Oryzinae</taxon>
        <taxon>Oryza</taxon>
    </lineage>
</organism>
<dbReference type="Proteomes" id="UP000008021">
    <property type="component" value="Chromosome 12"/>
</dbReference>
<feature type="region of interest" description="Disordered" evidence="2">
    <location>
        <begin position="121"/>
        <end position="152"/>
    </location>
</feature>
<dbReference type="GO" id="GO:0080188">
    <property type="term" value="P:gene silencing by siRNA-directed DNA methylation"/>
    <property type="evidence" value="ECO:0007669"/>
    <property type="project" value="InterPro"/>
</dbReference>